<accession>A0A5D0RJD9</accession>
<proteinExistence type="predicted"/>
<keyword evidence="1" id="KW-0732">Signal</keyword>
<gene>
    <name evidence="2" type="ORF">FVF75_12065</name>
</gene>
<feature type="signal peptide" evidence="1">
    <location>
        <begin position="1"/>
        <end position="31"/>
    </location>
</feature>
<feature type="chain" id="PRO_5022975226" description="Sel1 repeat family protein" evidence="1">
    <location>
        <begin position="32"/>
        <end position="178"/>
    </location>
</feature>
<protein>
    <recommendedName>
        <fullName evidence="4">Sel1 repeat family protein</fullName>
    </recommendedName>
</protein>
<name>A0A5D0RJD9_9RHOB</name>
<keyword evidence="3" id="KW-1185">Reference proteome</keyword>
<dbReference type="RefSeq" id="WP_148378240.1">
    <property type="nucleotide sequence ID" value="NZ_VSIY01000010.1"/>
</dbReference>
<comment type="caution">
    <text evidence="2">The sequence shown here is derived from an EMBL/GenBank/DDBJ whole genome shotgun (WGS) entry which is preliminary data.</text>
</comment>
<reference evidence="2 3" key="1">
    <citation type="submission" date="2019-08" db="EMBL/GenBank/DDBJ databases">
        <title>Identification of a novel species of the genus Boseongicola.</title>
        <authorList>
            <person name="Zhang X.-Q."/>
        </authorList>
    </citation>
    <scope>NUCLEOTIDE SEQUENCE [LARGE SCALE GENOMIC DNA]</scope>
    <source>
        <strain evidence="2 3">HY14</strain>
    </source>
</reference>
<dbReference type="AlphaFoldDB" id="A0A5D0RJD9"/>
<organism evidence="2 3">
    <name type="scientific">Maritimibacter fusiformis</name>
    <dbReference type="NCBI Taxonomy" id="2603819"/>
    <lineage>
        <taxon>Bacteria</taxon>
        <taxon>Pseudomonadati</taxon>
        <taxon>Pseudomonadota</taxon>
        <taxon>Alphaproteobacteria</taxon>
        <taxon>Rhodobacterales</taxon>
        <taxon>Roseobacteraceae</taxon>
        <taxon>Maritimibacter</taxon>
    </lineage>
</organism>
<sequence>MRNSGFATRLKALCVAGFVSLVVLVAAPAYAGPVDDAIAAANAGNHAEALDILEPLARRGHPDDYMQQDADARILFVMIADRFRTRLFNEGANEAEHEKAFKLAYEIAHRAASSDTVTNWGMRYYLARMYLYGAGSTVEQAETGVAMLREVAASGDRVYANQARTTLCDEWIEEYCGD</sequence>
<evidence type="ECO:0000256" key="1">
    <source>
        <dbReference type="SAM" id="SignalP"/>
    </source>
</evidence>
<evidence type="ECO:0000313" key="3">
    <source>
        <dbReference type="Proteomes" id="UP000322080"/>
    </source>
</evidence>
<dbReference type="EMBL" id="VSIY01000010">
    <property type="protein sequence ID" value="TYB80778.1"/>
    <property type="molecule type" value="Genomic_DNA"/>
</dbReference>
<evidence type="ECO:0000313" key="2">
    <source>
        <dbReference type="EMBL" id="TYB80778.1"/>
    </source>
</evidence>
<dbReference type="Proteomes" id="UP000322080">
    <property type="component" value="Unassembled WGS sequence"/>
</dbReference>
<evidence type="ECO:0008006" key="4">
    <source>
        <dbReference type="Google" id="ProtNLM"/>
    </source>
</evidence>